<dbReference type="InterPro" id="IPR050469">
    <property type="entry name" value="Diguanylate_Cyclase"/>
</dbReference>
<dbReference type="CDD" id="cd19920">
    <property type="entry name" value="REC_PA4781-like"/>
    <property type="match status" value="1"/>
</dbReference>
<dbReference type="STRING" id="631362.Thi970DRAFT_00908"/>
<dbReference type="FunFam" id="3.30.70.270:FF:000001">
    <property type="entry name" value="Diguanylate cyclase domain protein"/>
    <property type="match status" value="1"/>
</dbReference>
<dbReference type="OrthoDB" id="9812260at2"/>
<evidence type="ECO:0000259" key="5">
    <source>
        <dbReference type="PROSITE" id="PS50110"/>
    </source>
</evidence>
<evidence type="ECO:0000256" key="4">
    <source>
        <dbReference type="PROSITE-ProRule" id="PRU00169"/>
    </source>
</evidence>
<dbReference type="EC" id="2.7.7.65" evidence="2"/>
<organism evidence="7 8">
    <name type="scientific">Thiorhodovibrio frisius</name>
    <dbReference type="NCBI Taxonomy" id="631362"/>
    <lineage>
        <taxon>Bacteria</taxon>
        <taxon>Pseudomonadati</taxon>
        <taxon>Pseudomonadota</taxon>
        <taxon>Gammaproteobacteria</taxon>
        <taxon>Chromatiales</taxon>
        <taxon>Chromatiaceae</taxon>
        <taxon>Thiorhodovibrio</taxon>
    </lineage>
</organism>
<dbReference type="SMART" id="SM00448">
    <property type="entry name" value="REC"/>
    <property type="match status" value="1"/>
</dbReference>
<evidence type="ECO:0000256" key="2">
    <source>
        <dbReference type="ARBA" id="ARBA00012528"/>
    </source>
</evidence>
<dbReference type="PROSITE" id="PS50110">
    <property type="entry name" value="RESPONSE_REGULATORY"/>
    <property type="match status" value="1"/>
</dbReference>
<dbReference type="SMART" id="SM00267">
    <property type="entry name" value="GGDEF"/>
    <property type="match status" value="1"/>
</dbReference>
<evidence type="ECO:0000256" key="3">
    <source>
        <dbReference type="ARBA" id="ARBA00034247"/>
    </source>
</evidence>
<dbReference type="SUPFAM" id="SSF55073">
    <property type="entry name" value="Nucleotide cyclase"/>
    <property type="match status" value="1"/>
</dbReference>
<dbReference type="Gene3D" id="3.30.70.270">
    <property type="match status" value="1"/>
</dbReference>
<dbReference type="SUPFAM" id="SSF52172">
    <property type="entry name" value="CheY-like"/>
    <property type="match status" value="1"/>
</dbReference>
<dbReference type="EMBL" id="JH603168">
    <property type="protein sequence ID" value="EIC23252.1"/>
    <property type="molecule type" value="Genomic_DNA"/>
</dbReference>
<sequence>MMHQASVLIVDDVPANIQLLAEALKSEYRIRVANQGAKALEVARSETPPDLILLDIMMPGMDGYEVCQQLKADPTTSAIPIIFVTAKTSVDDEAYGLDLGAVDYIPKPFHLPVVRARVKTHINLKLKTDLLEELALIDGLTYIPNRRRFDQSLVTEWERARREGQWLALAMIDVDHFKAYNDNYGHGAGDDCLRQVANALKASLQRPADSVARYGGEEFVLLLPNTDRSGACATAERVREALFAKNLPHAHSDSADRVTISLGVAATEVDPDQPERQPERLLKAADEALYQAKRAGRNRVECVTV</sequence>
<accession>H8YXS6</accession>
<dbReference type="InterPro" id="IPR001789">
    <property type="entry name" value="Sig_transdc_resp-reg_receiver"/>
</dbReference>
<keyword evidence="4" id="KW-0597">Phosphoprotein</keyword>
<proteinExistence type="predicted"/>
<dbReference type="GO" id="GO:0005886">
    <property type="term" value="C:plasma membrane"/>
    <property type="evidence" value="ECO:0007669"/>
    <property type="project" value="TreeGrafter"/>
</dbReference>
<feature type="domain" description="GGDEF" evidence="6">
    <location>
        <begin position="165"/>
        <end position="305"/>
    </location>
</feature>
<dbReference type="GO" id="GO:0052621">
    <property type="term" value="F:diguanylate cyclase activity"/>
    <property type="evidence" value="ECO:0007669"/>
    <property type="project" value="UniProtKB-EC"/>
</dbReference>
<dbReference type="NCBIfam" id="TIGR00254">
    <property type="entry name" value="GGDEF"/>
    <property type="match status" value="1"/>
</dbReference>
<evidence type="ECO:0000313" key="8">
    <source>
        <dbReference type="Proteomes" id="UP000002964"/>
    </source>
</evidence>
<evidence type="ECO:0000313" key="7">
    <source>
        <dbReference type="EMBL" id="EIC23252.1"/>
    </source>
</evidence>
<dbReference type="HOGENOM" id="CLU_000445_11_28_6"/>
<dbReference type="AlphaFoldDB" id="H8YXS6"/>
<dbReference type="PANTHER" id="PTHR45138:SF9">
    <property type="entry name" value="DIGUANYLATE CYCLASE DGCM-RELATED"/>
    <property type="match status" value="1"/>
</dbReference>
<dbReference type="GO" id="GO:0043709">
    <property type="term" value="P:cell adhesion involved in single-species biofilm formation"/>
    <property type="evidence" value="ECO:0007669"/>
    <property type="project" value="TreeGrafter"/>
</dbReference>
<dbReference type="PANTHER" id="PTHR45138">
    <property type="entry name" value="REGULATORY COMPONENTS OF SENSORY TRANSDUCTION SYSTEM"/>
    <property type="match status" value="1"/>
</dbReference>
<reference evidence="8" key="1">
    <citation type="submission" date="2011-06" db="EMBL/GenBank/DDBJ databases">
        <authorList>
            <consortium name="US DOE Joint Genome Institute (JGI-PGF)"/>
            <person name="Lucas S."/>
            <person name="Han J."/>
            <person name="Lapidus A."/>
            <person name="Cheng J.-F."/>
            <person name="Goodwin L."/>
            <person name="Pitluck S."/>
            <person name="Peters L."/>
            <person name="Land M.L."/>
            <person name="Hauser L."/>
            <person name="Vogl K."/>
            <person name="Liu Z."/>
            <person name="Overmann J."/>
            <person name="Frigaard N.-U."/>
            <person name="Bryant D.A."/>
            <person name="Woyke T.J."/>
        </authorList>
    </citation>
    <scope>NUCLEOTIDE SEQUENCE [LARGE SCALE GENOMIC DNA]</scope>
    <source>
        <strain evidence="8">970</strain>
    </source>
</reference>
<dbReference type="PROSITE" id="PS50887">
    <property type="entry name" value="GGDEF"/>
    <property type="match status" value="1"/>
</dbReference>
<dbReference type="InterPro" id="IPR000160">
    <property type="entry name" value="GGDEF_dom"/>
</dbReference>
<dbReference type="InterPro" id="IPR029787">
    <property type="entry name" value="Nucleotide_cyclase"/>
</dbReference>
<comment type="cofactor">
    <cofactor evidence="1">
        <name>Mg(2+)</name>
        <dbReference type="ChEBI" id="CHEBI:18420"/>
    </cofactor>
</comment>
<dbReference type="GO" id="GO:0000160">
    <property type="term" value="P:phosphorelay signal transduction system"/>
    <property type="evidence" value="ECO:0007669"/>
    <property type="project" value="InterPro"/>
</dbReference>
<feature type="modified residue" description="4-aspartylphosphate" evidence="4">
    <location>
        <position position="55"/>
    </location>
</feature>
<dbReference type="RefSeq" id="WP_009147337.1">
    <property type="nucleotide sequence ID" value="NZ_CP121471.1"/>
</dbReference>
<reference evidence="7 8" key="2">
    <citation type="submission" date="2011-11" db="EMBL/GenBank/DDBJ databases">
        <authorList>
            <consortium name="US DOE Joint Genome Institute"/>
            <person name="Lucas S."/>
            <person name="Han J."/>
            <person name="Lapidus A."/>
            <person name="Cheng J.-F."/>
            <person name="Goodwin L."/>
            <person name="Pitluck S."/>
            <person name="Peters L."/>
            <person name="Ovchinnikova G."/>
            <person name="Zhang X."/>
            <person name="Detter J.C."/>
            <person name="Han C."/>
            <person name="Tapia R."/>
            <person name="Land M."/>
            <person name="Hauser L."/>
            <person name="Kyrpides N."/>
            <person name="Ivanova N."/>
            <person name="Pagani I."/>
            <person name="Vogl K."/>
            <person name="Liu Z."/>
            <person name="Overmann J."/>
            <person name="Frigaard N.-U."/>
            <person name="Bryant D."/>
            <person name="Woyke T."/>
        </authorList>
    </citation>
    <scope>NUCLEOTIDE SEQUENCE [LARGE SCALE GENOMIC DNA]</scope>
    <source>
        <strain evidence="7 8">970</strain>
    </source>
</reference>
<comment type="catalytic activity">
    <reaction evidence="3">
        <text>2 GTP = 3',3'-c-di-GMP + 2 diphosphate</text>
        <dbReference type="Rhea" id="RHEA:24898"/>
        <dbReference type="ChEBI" id="CHEBI:33019"/>
        <dbReference type="ChEBI" id="CHEBI:37565"/>
        <dbReference type="ChEBI" id="CHEBI:58805"/>
        <dbReference type="EC" id="2.7.7.65"/>
    </reaction>
</comment>
<dbReference type="Proteomes" id="UP000002964">
    <property type="component" value="Unassembled WGS sequence"/>
</dbReference>
<dbReference type="eggNOG" id="COG3706">
    <property type="taxonomic scope" value="Bacteria"/>
</dbReference>
<dbReference type="Pfam" id="PF00990">
    <property type="entry name" value="GGDEF"/>
    <property type="match status" value="1"/>
</dbReference>
<dbReference type="GO" id="GO:1902201">
    <property type="term" value="P:negative regulation of bacterial-type flagellum-dependent cell motility"/>
    <property type="evidence" value="ECO:0007669"/>
    <property type="project" value="TreeGrafter"/>
</dbReference>
<dbReference type="Pfam" id="PF00072">
    <property type="entry name" value="Response_reg"/>
    <property type="match status" value="1"/>
</dbReference>
<feature type="domain" description="Response regulatory" evidence="5">
    <location>
        <begin position="6"/>
        <end position="122"/>
    </location>
</feature>
<dbReference type="InterPro" id="IPR011006">
    <property type="entry name" value="CheY-like_superfamily"/>
</dbReference>
<protein>
    <recommendedName>
        <fullName evidence="2">diguanylate cyclase</fullName>
        <ecNumber evidence="2">2.7.7.65</ecNumber>
    </recommendedName>
</protein>
<dbReference type="CDD" id="cd01949">
    <property type="entry name" value="GGDEF"/>
    <property type="match status" value="1"/>
</dbReference>
<dbReference type="InterPro" id="IPR043128">
    <property type="entry name" value="Rev_trsase/Diguanyl_cyclase"/>
</dbReference>
<evidence type="ECO:0000256" key="1">
    <source>
        <dbReference type="ARBA" id="ARBA00001946"/>
    </source>
</evidence>
<keyword evidence="8" id="KW-1185">Reference proteome</keyword>
<gene>
    <name evidence="7" type="ORF">Thi970DRAFT_00908</name>
</gene>
<dbReference type="Gene3D" id="3.40.50.2300">
    <property type="match status" value="1"/>
</dbReference>
<evidence type="ECO:0000259" key="6">
    <source>
        <dbReference type="PROSITE" id="PS50887"/>
    </source>
</evidence>
<name>H8YXS6_9GAMM</name>